<evidence type="ECO:0000313" key="2">
    <source>
        <dbReference type="Proteomes" id="UP001163324"/>
    </source>
</evidence>
<protein>
    <submittedName>
        <fullName evidence="1">Uncharacterized protein</fullName>
    </submittedName>
</protein>
<reference evidence="1" key="1">
    <citation type="submission" date="2022-10" db="EMBL/GenBank/DDBJ databases">
        <title>Complete Genome of Trichothecium roseum strain YXFP-22015, a Plant Pathogen Isolated from Citrus.</title>
        <authorList>
            <person name="Wang Y."/>
            <person name="Zhu L."/>
        </authorList>
    </citation>
    <scope>NUCLEOTIDE SEQUENCE</scope>
    <source>
        <strain evidence="1">YXFP-22015</strain>
    </source>
</reference>
<organism evidence="1 2">
    <name type="scientific">Trichothecium roseum</name>
    <dbReference type="NCBI Taxonomy" id="47278"/>
    <lineage>
        <taxon>Eukaryota</taxon>
        <taxon>Fungi</taxon>
        <taxon>Dikarya</taxon>
        <taxon>Ascomycota</taxon>
        <taxon>Pezizomycotina</taxon>
        <taxon>Sordariomycetes</taxon>
        <taxon>Hypocreomycetidae</taxon>
        <taxon>Hypocreales</taxon>
        <taxon>Hypocreales incertae sedis</taxon>
        <taxon>Trichothecium</taxon>
    </lineage>
</organism>
<comment type="caution">
    <text evidence="1">The sequence shown here is derived from an EMBL/GenBank/DDBJ whole genome shotgun (WGS) entry which is preliminary data.</text>
</comment>
<proteinExistence type="predicted"/>
<accession>A0ACC0V028</accession>
<keyword evidence="2" id="KW-1185">Reference proteome</keyword>
<evidence type="ECO:0000313" key="1">
    <source>
        <dbReference type="EMBL" id="KAI9899758.1"/>
    </source>
</evidence>
<gene>
    <name evidence="1" type="ORF">N3K66_006219</name>
</gene>
<dbReference type="Proteomes" id="UP001163324">
    <property type="component" value="Chromosome 5"/>
</dbReference>
<sequence>MHLLKRLPGVLLGLLVACRSTHGAHDTKKWWQEPFGMLQTNIREIDADMDVDEVADSIRQHGATAWLQSVGGILANYPTNLDFQIRNPRLANRTSGDLVADSLDAARTRDMRLLGRMDFSKVQRSVAEAHPDWLYVSPNGTWQTHTNGLVSVCPSGEWYQQRSFDILDEVMGRYDLDGFFVNWAGMNENDYYRVYHGVCHCQSCQSRWKEYSGGKDLPDGPWNETYDEWKVFSDGVVDEWTGRVRDFISERLPDAGLILGESADIMFHEANNAVDREMWHFATGETVSKAMSYRPDVPVLVNAASFLDHAYRMASEQPDNFAQYYLQAIARGANPSTYIIGIPGKIPWAGMDKAADLMRFHDEHKDVYSGFRPIARTGLVLPDDSLMGDEQYEEATVEYKGLYMALQELHIPFDVVAQEYLDGIMDNEGLNRYGILILPHLGTLNATHASVLDEWVESGGTLVTTGAIGVEDGGALQLQSLPATRQKEYLSDEEDNWSTYLAPEQNRTEEHYYTGPLIPLLDDFGSYEWKDDSRGVYKKLAFGPFAPPEYIYGNVQVDIRGAGIGAHGKGTGVLVPFPVGKSYREIGLSVFRDYFSLVLGKAGGTEEKLEFDLVPQAEVVLGVNGAGQAVVHVINQSGIKHQNYGTPLPLPAGRVRVVGDNEVKARTLVTNEELEIDNEGWLRLPGIELFDVVIIEGL</sequence>
<name>A0ACC0V028_9HYPO</name>
<dbReference type="EMBL" id="CM047944">
    <property type="protein sequence ID" value="KAI9899758.1"/>
    <property type="molecule type" value="Genomic_DNA"/>
</dbReference>